<dbReference type="AlphaFoldDB" id="A0A0E3ZYV9"/>
<dbReference type="RefSeq" id="WP_046576941.1">
    <property type="nucleotide sequence ID" value="NZ_CP010429.1"/>
</dbReference>
<organism evidence="2 3">
    <name type="scientific">Spirosoma radiotolerans</name>
    <dbReference type="NCBI Taxonomy" id="1379870"/>
    <lineage>
        <taxon>Bacteria</taxon>
        <taxon>Pseudomonadati</taxon>
        <taxon>Bacteroidota</taxon>
        <taxon>Cytophagia</taxon>
        <taxon>Cytophagales</taxon>
        <taxon>Cytophagaceae</taxon>
        <taxon>Spirosoma</taxon>
    </lineage>
</organism>
<gene>
    <name evidence="2" type="ORF">SD10_22500</name>
</gene>
<feature type="domain" description="NADP-dependent oxidoreductase" evidence="1">
    <location>
        <begin position="15"/>
        <end position="196"/>
    </location>
</feature>
<sequence>MKTVELVSGIKSSALGFGCAPILGSVDKVKAQRALDCALDCGITHLDLARSYGYGEAEEFVGKRIKGRRDRVVLASKFGVQANWKAALFRPVKPLVRVMLDTWRRQSSPEKITLTSNKPTSVADRFHDRIPLRAMQMRQSLEKSLRALNTDYLDYFFIHEPQEDLIYFDELALTAEQLKREGKIRAWGLAYFRSQEPIHKAYLSNFDVLQFDNSPGSPGYDHVVAERGSRANILFSPLSGGTKTMTPSEKLNKLFEDFPNSVVLCSMFNQQHLKNNIESIRSFNNSIL</sequence>
<dbReference type="SUPFAM" id="SSF51430">
    <property type="entry name" value="NAD(P)-linked oxidoreductase"/>
    <property type="match status" value="1"/>
</dbReference>
<dbReference type="InterPro" id="IPR053135">
    <property type="entry name" value="AKR2_Oxidoreductase"/>
</dbReference>
<dbReference type="Pfam" id="PF00248">
    <property type="entry name" value="Aldo_ket_red"/>
    <property type="match status" value="1"/>
</dbReference>
<name>A0A0E3ZYV9_9BACT</name>
<reference evidence="2 3" key="1">
    <citation type="journal article" date="2014" name="Curr. Microbiol.">
        <title>Spirosoma radiotolerans sp. nov., a gamma-radiation-resistant bacterium isolated from gamma ray-irradiated soil.</title>
        <authorList>
            <person name="Lee J.J."/>
            <person name="Srinivasan S."/>
            <person name="Lim S."/>
            <person name="Joe M."/>
            <person name="Im S."/>
            <person name="Bae S.I."/>
            <person name="Park K.R."/>
            <person name="Han J.H."/>
            <person name="Park S.H."/>
            <person name="Joo B.M."/>
            <person name="Park S.J."/>
            <person name="Kim M.K."/>
        </authorList>
    </citation>
    <scope>NUCLEOTIDE SEQUENCE [LARGE SCALE GENOMIC DNA]</scope>
    <source>
        <strain evidence="2 3">DG5A</strain>
    </source>
</reference>
<dbReference type="HOGENOM" id="CLU_071533_0_0_10"/>
<evidence type="ECO:0000313" key="2">
    <source>
        <dbReference type="EMBL" id="AKD57250.1"/>
    </source>
</evidence>
<evidence type="ECO:0000313" key="3">
    <source>
        <dbReference type="Proteomes" id="UP000033054"/>
    </source>
</evidence>
<dbReference type="PANTHER" id="PTHR43312:SF1">
    <property type="entry name" value="NADP-DEPENDENT OXIDOREDUCTASE DOMAIN-CONTAINING PROTEIN"/>
    <property type="match status" value="1"/>
</dbReference>
<proteinExistence type="predicted"/>
<keyword evidence="3" id="KW-1185">Reference proteome</keyword>
<dbReference type="PANTHER" id="PTHR43312">
    <property type="entry name" value="D-THREO-ALDOSE 1-DEHYDROGENASE"/>
    <property type="match status" value="1"/>
</dbReference>
<dbReference type="PATRIC" id="fig|1379870.5.peg.4871"/>
<dbReference type="STRING" id="1379870.SD10_22500"/>
<dbReference type="InterPro" id="IPR036812">
    <property type="entry name" value="NAD(P)_OxRdtase_dom_sf"/>
</dbReference>
<accession>A0A0E3ZYV9</accession>
<evidence type="ECO:0000259" key="1">
    <source>
        <dbReference type="Pfam" id="PF00248"/>
    </source>
</evidence>
<dbReference type="Gene3D" id="3.20.20.100">
    <property type="entry name" value="NADP-dependent oxidoreductase domain"/>
    <property type="match status" value="1"/>
</dbReference>
<dbReference type="KEGG" id="srd:SD10_22500"/>
<dbReference type="OrthoDB" id="9773828at2"/>
<dbReference type="InterPro" id="IPR023210">
    <property type="entry name" value="NADP_OxRdtase_dom"/>
</dbReference>
<dbReference type="EMBL" id="CP010429">
    <property type="protein sequence ID" value="AKD57250.1"/>
    <property type="molecule type" value="Genomic_DNA"/>
</dbReference>
<protein>
    <submittedName>
        <fullName evidence="2">Aldo/keto reductase</fullName>
    </submittedName>
</protein>
<dbReference type="Proteomes" id="UP000033054">
    <property type="component" value="Chromosome"/>
</dbReference>